<sequence>MSISPGKIAVSDVIASAALEALNQKIVIGNLVSRDAETDYVPGVGSTVNVRIPTKLTAHDVARGGDMPSDSLDEKVIPVTLDVHAVSQVHSNAHDVTLDIKNYAKQVVGPQVDAVAGRIEKRIAAELDKVVKADGTTAKDAQGQLIAKPVEHKPADAFSKALIAAGEVLDGNDVPLEKRILVVNPKFRAAILSDPLLVADHNAGTPELITDGASRLATNYMGKRYGFDVYLSTAITGAVAFTAGAFTLANVAPRSNVGGAQGRQVKDGYALRHATGFDPKKAADFSHLDAFCGAAVMDAKRCIGITVKAA</sequence>
<comment type="caution">
    <text evidence="1">The sequence shown here is derived from an EMBL/GenBank/DDBJ whole genome shotgun (WGS) entry which is preliminary data.</text>
</comment>
<reference evidence="1" key="1">
    <citation type="journal article" date="2014" name="Int. J. Syst. Evol. Microbiol.">
        <title>Complete genome sequence of Corynebacterium casei LMG S-19264T (=DSM 44701T), isolated from a smear-ripened cheese.</title>
        <authorList>
            <consortium name="US DOE Joint Genome Institute (JGI-PGF)"/>
            <person name="Walter F."/>
            <person name="Albersmeier A."/>
            <person name="Kalinowski J."/>
            <person name="Ruckert C."/>
        </authorList>
    </citation>
    <scope>NUCLEOTIDE SEQUENCE</scope>
    <source>
        <strain evidence="1">JCM 4637</strain>
    </source>
</reference>
<evidence type="ECO:0000313" key="1">
    <source>
        <dbReference type="EMBL" id="GHC88501.1"/>
    </source>
</evidence>
<name>A0A918WVT7_9ACTN</name>
<dbReference type="EMBL" id="BMVC01000003">
    <property type="protein sequence ID" value="GHC88501.1"/>
    <property type="molecule type" value="Genomic_DNA"/>
</dbReference>
<protein>
    <recommendedName>
        <fullName evidence="3">P22 coat protein-protein 5 domain protein</fullName>
    </recommendedName>
</protein>
<dbReference type="Proteomes" id="UP000638353">
    <property type="component" value="Unassembled WGS sequence"/>
</dbReference>
<gene>
    <name evidence="1" type="ORF">GCM10010334_21250</name>
</gene>
<dbReference type="RefSeq" id="WP_189823254.1">
    <property type="nucleotide sequence ID" value="NZ_BMVC01000003.1"/>
</dbReference>
<evidence type="ECO:0008006" key="3">
    <source>
        <dbReference type="Google" id="ProtNLM"/>
    </source>
</evidence>
<reference evidence="1" key="2">
    <citation type="submission" date="2020-09" db="EMBL/GenBank/DDBJ databases">
        <authorList>
            <person name="Sun Q."/>
            <person name="Ohkuma M."/>
        </authorList>
    </citation>
    <scope>NUCLEOTIDE SEQUENCE</scope>
    <source>
        <strain evidence="1">JCM 4637</strain>
    </source>
</reference>
<accession>A0A918WVT7</accession>
<proteinExistence type="predicted"/>
<evidence type="ECO:0000313" key="2">
    <source>
        <dbReference type="Proteomes" id="UP000638353"/>
    </source>
</evidence>
<organism evidence="1 2">
    <name type="scientific">Streptomyces finlayi</name>
    <dbReference type="NCBI Taxonomy" id="67296"/>
    <lineage>
        <taxon>Bacteria</taxon>
        <taxon>Bacillati</taxon>
        <taxon>Actinomycetota</taxon>
        <taxon>Actinomycetes</taxon>
        <taxon>Kitasatosporales</taxon>
        <taxon>Streptomycetaceae</taxon>
        <taxon>Streptomyces</taxon>
    </lineage>
</organism>
<dbReference type="AlphaFoldDB" id="A0A918WVT7"/>